<gene>
    <name evidence="3" type="ORF">G647_03743</name>
</gene>
<feature type="transmembrane region" description="Helical" evidence="2">
    <location>
        <begin position="180"/>
        <end position="201"/>
    </location>
</feature>
<feature type="region of interest" description="Disordered" evidence="1">
    <location>
        <begin position="1"/>
        <end position="107"/>
    </location>
</feature>
<dbReference type="GeneID" id="19982236"/>
<feature type="compositionally biased region" description="Basic and acidic residues" evidence="1">
    <location>
        <begin position="63"/>
        <end position="78"/>
    </location>
</feature>
<keyword evidence="2" id="KW-1133">Transmembrane helix</keyword>
<organism evidence="3 4">
    <name type="scientific">Cladophialophora carrionii CBS 160.54</name>
    <dbReference type="NCBI Taxonomy" id="1279043"/>
    <lineage>
        <taxon>Eukaryota</taxon>
        <taxon>Fungi</taxon>
        <taxon>Dikarya</taxon>
        <taxon>Ascomycota</taxon>
        <taxon>Pezizomycotina</taxon>
        <taxon>Eurotiomycetes</taxon>
        <taxon>Chaetothyriomycetidae</taxon>
        <taxon>Chaetothyriales</taxon>
        <taxon>Herpotrichiellaceae</taxon>
        <taxon>Cladophialophora</taxon>
    </lineage>
</organism>
<feature type="transmembrane region" description="Helical" evidence="2">
    <location>
        <begin position="689"/>
        <end position="711"/>
    </location>
</feature>
<evidence type="ECO:0000256" key="2">
    <source>
        <dbReference type="SAM" id="Phobius"/>
    </source>
</evidence>
<dbReference type="RefSeq" id="XP_008726310.1">
    <property type="nucleotide sequence ID" value="XM_008728088.1"/>
</dbReference>
<keyword evidence="2" id="KW-0472">Membrane</keyword>
<protein>
    <submittedName>
        <fullName evidence="3">Uncharacterized protein</fullName>
    </submittedName>
</protein>
<dbReference type="VEuPathDB" id="FungiDB:G647_03743"/>
<keyword evidence="2" id="KW-0812">Transmembrane</keyword>
<dbReference type="Proteomes" id="UP000030678">
    <property type="component" value="Unassembled WGS sequence"/>
</dbReference>
<dbReference type="AlphaFoldDB" id="V9DBX0"/>
<dbReference type="Pfam" id="PF11374">
    <property type="entry name" value="DUF3176"/>
    <property type="match status" value="1"/>
</dbReference>
<dbReference type="PANTHER" id="PTHR35394:SF5">
    <property type="entry name" value="DUF3176 DOMAIN-CONTAINING PROTEIN"/>
    <property type="match status" value="1"/>
</dbReference>
<feature type="compositionally biased region" description="Pro residues" evidence="1">
    <location>
        <begin position="94"/>
        <end position="106"/>
    </location>
</feature>
<dbReference type="EMBL" id="KB822704">
    <property type="protein sequence ID" value="ETI24374.1"/>
    <property type="molecule type" value="Genomic_DNA"/>
</dbReference>
<dbReference type="PANTHER" id="PTHR35394">
    <property type="entry name" value="DUF3176 DOMAIN-CONTAINING PROTEIN"/>
    <property type="match status" value="1"/>
</dbReference>
<feature type="transmembrane region" description="Helical" evidence="2">
    <location>
        <begin position="150"/>
        <end position="168"/>
    </location>
</feature>
<proteinExistence type="predicted"/>
<accession>V9DBX0</accession>
<dbReference type="HOGENOM" id="CLU_015092_1_1_1"/>
<feature type="compositionally biased region" description="Basic and acidic residues" evidence="1">
    <location>
        <begin position="16"/>
        <end position="28"/>
    </location>
</feature>
<sequence length="801" mass="87409">MAQDKPVPGNTGDAHLPYDGDPTHKDDTPPTAQRAVEPDNQSHPAGDGSDNQDPFPGTTQDGPQDHHQHSASDVETQEHPQVVDNATSDSEAQPPLPPVSPSPVPRKPVAKAVVVTNGSEIPDQRLAKAPAQSARDLGGFWHNWWSEMTFLILMFGAFAAIVAVIAPYQHRRLPSWRYSITINALIAVFTVILRGSILFIATKTLSQQKWIWFGSPHARPLIDLSRFDNASRGPWGSFLLVLTLHGRSLLATLGALITVLTIAIDPFAQQVVHYYSCSQASTGTNATMPRTGLFQEAGSVQLRVNANTVTPGLASAINAGVFSAEAAKRITSDCPSGNCQFSEPYHTLGYCSNCSDISDQVKVTNFDVPYTFLNQTSIIQALNTSLPSGYSTQYVTFENATYLVTAVLDPSVIESGTNAPSPFAITHEKDFQILYGAYTDDNANSGMEHPTCSEAEKHHAQTAWGCRGYGAAQCSLVPCIRTYTAAVSNGTVDETLISTSRNWGYSYRVSKASVYVPCLSGQQKRALKDQGYPITDSMVWLPYDHNIDPSTGMWELNATYGTNQSATDIVPPKCLYEFFFLAMTSINEYLQSQIFNGTVTAYGSDGRAAFTSTNPVVAAIYNGGNISFPHVESLFENISLAMTSYIRQNSNGTYLGRYFQVSNTSISFDPNFLAQGTIFQQDTCVEVRWPWLILPGTLAVLTALFLCATIIETSLARPKNASLMDGSATERGNPAGILARRRAAVWKESLLPLLYHGLDAKVVEQHNTSGLTPIDELEKWARTLNVRMDNGDQGWKFVKVE</sequence>
<reference evidence="3 4" key="1">
    <citation type="submission" date="2013-03" db="EMBL/GenBank/DDBJ databases">
        <title>The Genome Sequence of Cladophialophora carrionii CBS 160.54.</title>
        <authorList>
            <consortium name="The Broad Institute Genomics Platform"/>
            <person name="Cuomo C."/>
            <person name="de Hoog S."/>
            <person name="Gorbushina A."/>
            <person name="Walker B."/>
            <person name="Young S.K."/>
            <person name="Zeng Q."/>
            <person name="Gargeya S."/>
            <person name="Fitzgerald M."/>
            <person name="Haas B."/>
            <person name="Abouelleil A."/>
            <person name="Allen A.W."/>
            <person name="Alvarado L."/>
            <person name="Arachchi H.M."/>
            <person name="Berlin A.M."/>
            <person name="Chapman S.B."/>
            <person name="Gainer-Dewar J."/>
            <person name="Goldberg J."/>
            <person name="Griggs A."/>
            <person name="Gujja S."/>
            <person name="Hansen M."/>
            <person name="Howarth C."/>
            <person name="Imamovic A."/>
            <person name="Ireland A."/>
            <person name="Larimer J."/>
            <person name="McCowan C."/>
            <person name="Murphy C."/>
            <person name="Pearson M."/>
            <person name="Poon T.W."/>
            <person name="Priest M."/>
            <person name="Roberts A."/>
            <person name="Saif S."/>
            <person name="Shea T."/>
            <person name="Sisk P."/>
            <person name="Sykes S."/>
            <person name="Wortman J."/>
            <person name="Nusbaum C."/>
            <person name="Birren B."/>
        </authorList>
    </citation>
    <scope>NUCLEOTIDE SEQUENCE [LARGE SCALE GENOMIC DNA]</scope>
    <source>
        <strain evidence="3 4">CBS 160.54</strain>
    </source>
</reference>
<dbReference type="OrthoDB" id="5376804at2759"/>
<evidence type="ECO:0000313" key="3">
    <source>
        <dbReference type="EMBL" id="ETI24374.1"/>
    </source>
</evidence>
<evidence type="ECO:0000256" key="1">
    <source>
        <dbReference type="SAM" id="MobiDB-lite"/>
    </source>
</evidence>
<evidence type="ECO:0000313" key="4">
    <source>
        <dbReference type="Proteomes" id="UP000030678"/>
    </source>
</evidence>
<name>V9DBX0_9EURO</name>
<dbReference type="InterPro" id="IPR021514">
    <property type="entry name" value="DUF3176"/>
</dbReference>
<feature type="compositionally biased region" description="Polar residues" evidence="1">
    <location>
        <begin position="39"/>
        <end position="62"/>
    </location>
</feature>